<proteinExistence type="predicted"/>
<organism evidence="2 3">
    <name type="scientific">Candidozyma auris</name>
    <name type="common">Yeast</name>
    <name type="synonym">Candida auris</name>
    <dbReference type="NCBI Taxonomy" id="498019"/>
    <lineage>
        <taxon>Eukaryota</taxon>
        <taxon>Fungi</taxon>
        <taxon>Dikarya</taxon>
        <taxon>Ascomycota</taxon>
        <taxon>Saccharomycotina</taxon>
        <taxon>Pichiomycetes</taxon>
        <taxon>Metschnikowiaceae</taxon>
        <taxon>Candidozyma</taxon>
    </lineage>
</organism>
<dbReference type="Proteomes" id="UP000230249">
    <property type="component" value="Unassembled WGS sequence"/>
</dbReference>
<sequence length="268" mass="29483">MLFKPWSDVPHPRHELDDEPESPPLVPEVETQLTASILPETIVVVPRNIGVIVEMVSEKKVAGHISVSYPQLHEMVPSEEYDEDAQLYSAVNLEALQRRFKDERIPIFALDETGNGFAVVVPHFINPIAENKVAREIINLGTHITSWVALAPSPLNNGTSICKLDTNSSADQSFEIIPQMKPPHYITGIVAGITSCLFQKRQLGNASVLVLNAEGHSGFEKVDADSVMDAADLVAKYLVGEQNKTSYIKQLSARVRKINSGITSGMYL</sequence>
<evidence type="ECO:0000313" key="3">
    <source>
        <dbReference type="Proteomes" id="UP000230249"/>
    </source>
</evidence>
<dbReference type="Pfam" id="PF10450">
    <property type="entry name" value="POC1"/>
    <property type="match status" value="1"/>
</dbReference>
<evidence type="ECO:0000256" key="1">
    <source>
        <dbReference type="SAM" id="MobiDB-lite"/>
    </source>
</evidence>
<feature type="region of interest" description="Disordered" evidence="1">
    <location>
        <begin position="1"/>
        <end position="24"/>
    </location>
</feature>
<dbReference type="InterPro" id="IPR038605">
    <property type="entry name" value="Pba1_sf"/>
</dbReference>
<dbReference type="InterPro" id="IPR018855">
    <property type="entry name" value="Psome_chaperone_1_fun"/>
</dbReference>
<gene>
    <name evidence="2" type="ORF">B9J08_05448</name>
</gene>
<name>A0AAW0V857_CANAR</name>
<accession>A0AAW0V857</accession>
<dbReference type="AlphaFoldDB" id="A0AAW0V857"/>
<protein>
    <recommendedName>
        <fullName evidence="4">Proteasome assembly chaperone 1</fullName>
    </recommendedName>
</protein>
<dbReference type="EMBL" id="PEKT03000007">
    <property type="protein sequence ID" value="KAK8438364.1"/>
    <property type="molecule type" value="Genomic_DNA"/>
</dbReference>
<dbReference type="Gene3D" id="3.40.50.12120">
    <property type="entry name" value="POC1 chaperone"/>
    <property type="match status" value="1"/>
</dbReference>
<reference evidence="2 3" key="2">
    <citation type="journal article" date="2018" name="Nat. Commun.">
        <title>Genomic insights into multidrug-resistance, mating and virulence in Candida auris and related emerging species.</title>
        <authorList>
            <person name="Munoz J.F."/>
            <person name="Gade L."/>
            <person name="Chow N.A."/>
            <person name="Loparev V.N."/>
            <person name="Juieng P."/>
            <person name="Berkow E.L."/>
            <person name="Farrer R.A."/>
            <person name="Litvintseva A.P."/>
            <person name="Cuomo C.A."/>
        </authorList>
    </citation>
    <scope>GENOME REANNOTATION</scope>
    <source>
        <strain evidence="2 3">B8441</strain>
    </source>
</reference>
<dbReference type="GO" id="GO:0043248">
    <property type="term" value="P:proteasome assembly"/>
    <property type="evidence" value="ECO:0007669"/>
    <property type="project" value="InterPro"/>
</dbReference>
<evidence type="ECO:0008006" key="4">
    <source>
        <dbReference type="Google" id="ProtNLM"/>
    </source>
</evidence>
<reference evidence="2 3" key="1">
    <citation type="journal article" date="2017" name="Clin. Infect. Dis.">
        <title>Simultaneous emergence of multidrug-resistant Candida auris on 3 continents confirmed by whole-genome sequencing and epidemiological analyses.</title>
        <authorList>
            <person name="Lockhart S.R."/>
            <person name="Etienne K.A."/>
            <person name="Vallabhaneni S."/>
            <person name="Farooqi J."/>
            <person name="Chowdhary A."/>
            <person name="Govender N.P."/>
            <person name="Colombo A.L."/>
            <person name="Calvo B."/>
            <person name="Cuomo C.A."/>
            <person name="Desjardins C.A."/>
            <person name="Berkow E.L."/>
            <person name="Castanheira M."/>
            <person name="Magobo R.E."/>
            <person name="Jabeen K."/>
            <person name="Asghar R.J."/>
            <person name="Meis J.F."/>
            <person name="Jackson B."/>
            <person name="Chiller T."/>
            <person name="Litvintseva A.P."/>
        </authorList>
    </citation>
    <scope>NUCLEOTIDE SEQUENCE [LARGE SCALE GENOMIC DNA]</scope>
    <source>
        <strain evidence="2 3">B8441</strain>
    </source>
</reference>
<keyword evidence="3" id="KW-1185">Reference proteome</keyword>
<comment type="caution">
    <text evidence="2">The sequence shown here is derived from an EMBL/GenBank/DDBJ whole genome shotgun (WGS) entry which is preliminary data.</text>
</comment>
<evidence type="ECO:0000313" key="2">
    <source>
        <dbReference type="EMBL" id="KAK8438364.1"/>
    </source>
</evidence>